<accession>A0A2A9MHU4</accession>
<gene>
    <name evidence="2" type="ORF">BESB_058670</name>
</gene>
<proteinExistence type="predicted"/>
<dbReference type="RefSeq" id="XP_029218989.1">
    <property type="nucleotide sequence ID" value="XM_029364281.1"/>
</dbReference>
<keyword evidence="3" id="KW-1185">Reference proteome</keyword>
<dbReference type="Proteomes" id="UP000224006">
    <property type="component" value="Chromosome V"/>
</dbReference>
<evidence type="ECO:0000313" key="2">
    <source>
        <dbReference type="EMBL" id="PFH34980.1"/>
    </source>
</evidence>
<feature type="compositionally biased region" description="Low complexity" evidence="1">
    <location>
        <begin position="319"/>
        <end position="332"/>
    </location>
</feature>
<dbReference type="AlphaFoldDB" id="A0A2A9MHU4"/>
<sequence length="383" mass="39469">MAAGDEEKEAFVGAAVPAETSAENSISEHSEMPSFFCKVIASPDVDTPRSLSALDDLLAAKPDRAALLAHLCRHAQQKAVLSHQAPHAVYGAGLLSNSLPHQRRFFAVHQPLPPLTLLPEPYRYQTFTLNRLLEADSSLSLPADGALRASSNAFFADLLAPSSAKGSSSEAKKAAGSLAAFLLSGPPAPAVFLHRFRQVDRTLASRALPAPPGDNHKAVSAAASLPSSASSSVSALSQPPSTTANAVAPAFAYFGGGARILPRGACAVVAPGAVAGAAFPQAPFAHAPPSGLGGLHPLALGEDGARAFAAAAVARPGSRVGSACSSQVSSASRQKRPMSYLGGGAAPPPGARHGLVGEDEERKKKRKEEKKARKEKKKRKTEA</sequence>
<dbReference type="EMBL" id="NWUJ01000005">
    <property type="protein sequence ID" value="PFH34980.1"/>
    <property type="molecule type" value="Genomic_DNA"/>
</dbReference>
<organism evidence="2 3">
    <name type="scientific">Besnoitia besnoiti</name>
    <name type="common">Apicomplexan protozoan</name>
    <dbReference type="NCBI Taxonomy" id="94643"/>
    <lineage>
        <taxon>Eukaryota</taxon>
        <taxon>Sar</taxon>
        <taxon>Alveolata</taxon>
        <taxon>Apicomplexa</taxon>
        <taxon>Conoidasida</taxon>
        <taxon>Coccidia</taxon>
        <taxon>Eucoccidiorida</taxon>
        <taxon>Eimeriorina</taxon>
        <taxon>Sarcocystidae</taxon>
        <taxon>Besnoitia</taxon>
    </lineage>
</organism>
<evidence type="ECO:0000313" key="3">
    <source>
        <dbReference type="Proteomes" id="UP000224006"/>
    </source>
</evidence>
<dbReference type="VEuPathDB" id="ToxoDB:BESB_058670"/>
<feature type="region of interest" description="Disordered" evidence="1">
    <location>
        <begin position="319"/>
        <end position="383"/>
    </location>
</feature>
<name>A0A2A9MHU4_BESBE</name>
<reference evidence="2 3" key="1">
    <citation type="submission" date="2017-09" db="EMBL/GenBank/DDBJ databases">
        <title>Genome sequencing of Besnoitia besnoiti strain Bb-Ger1.</title>
        <authorList>
            <person name="Schares G."/>
            <person name="Venepally P."/>
            <person name="Lorenzi H.A."/>
        </authorList>
    </citation>
    <scope>NUCLEOTIDE SEQUENCE [LARGE SCALE GENOMIC DNA]</scope>
    <source>
        <strain evidence="2 3">Bb-Ger1</strain>
    </source>
</reference>
<comment type="caution">
    <text evidence="2">The sequence shown here is derived from an EMBL/GenBank/DDBJ whole genome shotgun (WGS) entry which is preliminary data.</text>
</comment>
<dbReference type="KEGG" id="bbes:BESB_058670"/>
<protein>
    <submittedName>
        <fullName evidence="2">Uncharacterized protein</fullName>
    </submittedName>
</protein>
<feature type="compositionally biased region" description="Basic residues" evidence="1">
    <location>
        <begin position="363"/>
        <end position="383"/>
    </location>
</feature>
<evidence type="ECO:0000256" key="1">
    <source>
        <dbReference type="SAM" id="MobiDB-lite"/>
    </source>
</evidence>
<dbReference type="OrthoDB" id="348106at2759"/>
<dbReference type="GeneID" id="40310795"/>